<protein>
    <submittedName>
        <fullName evidence="1">Uncharacterized protein</fullName>
    </submittedName>
</protein>
<organism evidence="1 2">
    <name type="scientific">Chryseobacterium indoltheticum</name>
    <dbReference type="NCBI Taxonomy" id="254"/>
    <lineage>
        <taxon>Bacteria</taxon>
        <taxon>Pseudomonadati</taxon>
        <taxon>Bacteroidota</taxon>
        <taxon>Flavobacteriia</taxon>
        <taxon>Flavobacteriales</taxon>
        <taxon>Weeksellaceae</taxon>
        <taxon>Chryseobacterium group</taxon>
        <taxon>Chryseobacterium</taxon>
    </lineage>
</organism>
<name>A0A381FQW2_9FLAO</name>
<gene>
    <name evidence="1" type="ORF">NCTC13532_04378</name>
</gene>
<dbReference type="Proteomes" id="UP000254282">
    <property type="component" value="Unassembled WGS sequence"/>
</dbReference>
<sequence>MKKIYLAILITGFIFFLSVLKSCIHDSVDNDMEAIRGDALTYIREVYVKDKSLIHGKEVDWNRQRSYMFENEVTLITVPIKNEQSNLIEELSFRIDGNDIVGHLWKFEGKRMFLPNDYKLTAHEIMSKMTGTVTYISLEGSIKYRLNIVEGNIIENGNSSKSGSGGIIDSPTCNACHMATIPGVTIPTPTPPWTPPTFPPLPPIIVLPPTNPPNPQDDPCVKAAVGSNKAKEQAQNPKFNTAKNGVLNAYTQSGGEHGVGFGSNTADGPLESTGVQHLGQYSGTIDNPFPFPKADIHNHPTNSPPSAGDIYSMMFFHNQHNSFNTRYLVLPNGTVYALVITNAGAFDTFLQSFPPHQTPGNSPDFSGQAYTDWDNAYFYGNPELAIAHVLDKHNAGIALTKMDSNGNFKKINAKDNGNNSYSQSNCP</sequence>
<proteinExistence type="predicted"/>
<accession>A0A381FQW2</accession>
<evidence type="ECO:0000313" key="2">
    <source>
        <dbReference type="Proteomes" id="UP000254282"/>
    </source>
</evidence>
<dbReference type="EMBL" id="UFVR01000004">
    <property type="protein sequence ID" value="SUX48767.1"/>
    <property type="molecule type" value="Genomic_DNA"/>
</dbReference>
<evidence type="ECO:0000313" key="1">
    <source>
        <dbReference type="EMBL" id="SUX48767.1"/>
    </source>
</evidence>
<dbReference type="AlphaFoldDB" id="A0A381FQW2"/>
<reference evidence="1 2" key="1">
    <citation type="submission" date="2018-06" db="EMBL/GenBank/DDBJ databases">
        <authorList>
            <consortium name="Pathogen Informatics"/>
            <person name="Doyle S."/>
        </authorList>
    </citation>
    <scope>NUCLEOTIDE SEQUENCE [LARGE SCALE GENOMIC DNA]</scope>
    <source>
        <strain evidence="1 2">NCTC13532</strain>
    </source>
</reference>
<dbReference type="RefSeq" id="WP_115621773.1">
    <property type="nucleotide sequence ID" value="NZ_UFVR01000004.1"/>
</dbReference>